<gene>
    <name evidence="2" type="ORF">J8273_8188</name>
</gene>
<feature type="region of interest" description="Disordered" evidence="1">
    <location>
        <begin position="189"/>
        <end position="210"/>
    </location>
</feature>
<proteinExistence type="predicted"/>
<evidence type="ECO:0000256" key="1">
    <source>
        <dbReference type="SAM" id="MobiDB-lite"/>
    </source>
</evidence>
<keyword evidence="3" id="KW-1185">Reference proteome</keyword>
<dbReference type="Proteomes" id="UP000717585">
    <property type="component" value="Unassembled WGS sequence"/>
</dbReference>
<accession>A0A8J6B089</accession>
<name>A0A8J6B089_9EUKA</name>
<organism evidence="2 3">
    <name type="scientific">Carpediemonas membranifera</name>
    <dbReference type="NCBI Taxonomy" id="201153"/>
    <lineage>
        <taxon>Eukaryota</taxon>
        <taxon>Metamonada</taxon>
        <taxon>Carpediemonas-like organisms</taxon>
        <taxon>Carpediemonas</taxon>
    </lineage>
</organism>
<reference evidence="2" key="1">
    <citation type="submission" date="2021-05" db="EMBL/GenBank/DDBJ databases">
        <title>A free-living protist that lacks canonical eukaryotic 1 DNA replication and segregation systems.</title>
        <authorList>
            <person name="Salas-Leiva D.E."/>
            <person name="Tromer E.C."/>
            <person name="Curtis B.A."/>
            <person name="Jerlstrom-Hultqvist J."/>
            <person name="Kolisko M."/>
            <person name="Yi Z."/>
            <person name="Salas-Leiva J.S."/>
            <person name="Gallot-Lavallee L."/>
            <person name="Kops G.J.P.L."/>
            <person name="Archibald J.M."/>
            <person name="Simpson A.G.B."/>
            <person name="Roger A.J."/>
        </authorList>
    </citation>
    <scope>NUCLEOTIDE SEQUENCE</scope>
    <source>
        <strain evidence="2">BICM</strain>
    </source>
</reference>
<dbReference type="EMBL" id="JAHDYR010000066">
    <property type="protein sequence ID" value="KAG9390149.1"/>
    <property type="molecule type" value="Genomic_DNA"/>
</dbReference>
<dbReference type="AlphaFoldDB" id="A0A8J6B089"/>
<sequence length="232" mass="26149">MVYGKAKAPILKGTSVAELVTFVEALQDYRALGGKQRSDRLIDSCVRDYVDGVLGTDDNDPPVALIKTKTTRRREQDIACVKRLGKAFRPRHEVARLEYFRLNATSFTPSEVVRINKRFQTLLAILQPESSQETLCKTYARCFKQGTGRTMYRIQELIEDSTLSDAMPQVLAISTELRDGEELREAYLGDGQKHPKSIHPTGGHPSGNRREQAATAILIASRCRLRREATRR</sequence>
<evidence type="ECO:0000313" key="2">
    <source>
        <dbReference type="EMBL" id="KAG9390149.1"/>
    </source>
</evidence>
<protein>
    <submittedName>
        <fullName evidence="2">Uncharacterized protein</fullName>
    </submittedName>
</protein>
<evidence type="ECO:0000313" key="3">
    <source>
        <dbReference type="Proteomes" id="UP000717585"/>
    </source>
</evidence>
<comment type="caution">
    <text evidence="2">The sequence shown here is derived from an EMBL/GenBank/DDBJ whole genome shotgun (WGS) entry which is preliminary data.</text>
</comment>